<keyword evidence="2" id="KW-1185">Reference proteome</keyword>
<feature type="non-terminal residue" evidence="1">
    <location>
        <position position="1"/>
    </location>
</feature>
<dbReference type="EMBL" id="LXQA010197682">
    <property type="protein sequence ID" value="MCI32674.1"/>
    <property type="molecule type" value="Genomic_DNA"/>
</dbReference>
<dbReference type="AlphaFoldDB" id="A0A392R9G7"/>
<evidence type="ECO:0000313" key="1">
    <source>
        <dbReference type="EMBL" id="MCI32674.1"/>
    </source>
</evidence>
<accession>A0A392R9G7</accession>
<name>A0A392R9G7_9FABA</name>
<protein>
    <submittedName>
        <fullName evidence="1">Uncharacterized protein</fullName>
    </submittedName>
</protein>
<proteinExistence type="predicted"/>
<evidence type="ECO:0000313" key="2">
    <source>
        <dbReference type="Proteomes" id="UP000265520"/>
    </source>
</evidence>
<comment type="caution">
    <text evidence="1">The sequence shown here is derived from an EMBL/GenBank/DDBJ whole genome shotgun (WGS) entry which is preliminary data.</text>
</comment>
<reference evidence="1 2" key="1">
    <citation type="journal article" date="2018" name="Front. Plant Sci.">
        <title>Red Clover (Trifolium pratense) and Zigzag Clover (T. medium) - A Picture of Genomic Similarities and Differences.</title>
        <authorList>
            <person name="Dluhosova J."/>
            <person name="Istvanek J."/>
            <person name="Nedelnik J."/>
            <person name="Repkova J."/>
        </authorList>
    </citation>
    <scope>NUCLEOTIDE SEQUENCE [LARGE SCALE GENOMIC DNA]</scope>
    <source>
        <strain evidence="2">cv. 10/8</strain>
        <tissue evidence="1">Leaf</tissue>
    </source>
</reference>
<dbReference type="Proteomes" id="UP000265520">
    <property type="component" value="Unassembled WGS sequence"/>
</dbReference>
<sequence length="63" mass="7079">PTLVLHFALKVSKLRILCFESFATGYSALRALATGYSALRAFDKSILIKEEMLFQEILLGMEL</sequence>
<organism evidence="1 2">
    <name type="scientific">Trifolium medium</name>
    <dbReference type="NCBI Taxonomy" id="97028"/>
    <lineage>
        <taxon>Eukaryota</taxon>
        <taxon>Viridiplantae</taxon>
        <taxon>Streptophyta</taxon>
        <taxon>Embryophyta</taxon>
        <taxon>Tracheophyta</taxon>
        <taxon>Spermatophyta</taxon>
        <taxon>Magnoliopsida</taxon>
        <taxon>eudicotyledons</taxon>
        <taxon>Gunneridae</taxon>
        <taxon>Pentapetalae</taxon>
        <taxon>rosids</taxon>
        <taxon>fabids</taxon>
        <taxon>Fabales</taxon>
        <taxon>Fabaceae</taxon>
        <taxon>Papilionoideae</taxon>
        <taxon>50 kb inversion clade</taxon>
        <taxon>NPAAA clade</taxon>
        <taxon>Hologalegina</taxon>
        <taxon>IRL clade</taxon>
        <taxon>Trifolieae</taxon>
        <taxon>Trifolium</taxon>
    </lineage>
</organism>